<proteinExistence type="predicted"/>
<dbReference type="PANTHER" id="PTHR43280:SF28">
    <property type="entry name" value="HTH-TYPE TRANSCRIPTIONAL ACTIVATOR RHAS"/>
    <property type="match status" value="1"/>
</dbReference>
<dbReference type="EMBL" id="JAWJAY010000007">
    <property type="protein sequence ID" value="MDV2887064.1"/>
    <property type="molecule type" value="Genomic_DNA"/>
</dbReference>
<name>A0AAJ2NRG2_ALKPS</name>
<dbReference type="PROSITE" id="PS01124">
    <property type="entry name" value="HTH_ARAC_FAMILY_2"/>
    <property type="match status" value="1"/>
</dbReference>
<keyword evidence="1" id="KW-0805">Transcription regulation</keyword>
<dbReference type="Proteomes" id="UP001285636">
    <property type="component" value="Unassembled WGS sequence"/>
</dbReference>
<gene>
    <name evidence="5" type="ORF">RYX45_17910</name>
</gene>
<comment type="caution">
    <text evidence="5">The sequence shown here is derived from an EMBL/GenBank/DDBJ whole genome shotgun (WGS) entry which is preliminary data.</text>
</comment>
<dbReference type="RefSeq" id="WP_289235560.1">
    <property type="nucleotide sequence ID" value="NZ_CP117835.1"/>
</dbReference>
<dbReference type="GO" id="GO:0043565">
    <property type="term" value="F:sequence-specific DNA binding"/>
    <property type="evidence" value="ECO:0007669"/>
    <property type="project" value="InterPro"/>
</dbReference>
<dbReference type="GO" id="GO:0003700">
    <property type="term" value="F:DNA-binding transcription factor activity"/>
    <property type="evidence" value="ECO:0007669"/>
    <property type="project" value="InterPro"/>
</dbReference>
<evidence type="ECO:0000256" key="2">
    <source>
        <dbReference type="ARBA" id="ARBA00023125"/>
    </source>
</evidence>
<dbReference type="Pfam" id="PF12833">
    <property type="entry name" value="HTH_18"/>
    <property type="match status" value="1"/>
</dbReference>
<dbReference type="SUPFAM" id="SSF46689">
    <property type="entry name" value="Homeodomain-like"/>
    <property type="match status" value="2"/>
</dbReference>
<sequence length="255" mass="29660">MTTNYECILQLKFASFHMLNQCEMLDVSTERNEIILLYIEMGEVQVKKADTQSTYQEGEVFWAHKTDRIYAFNHEVKLYVANVWIDYDRLKELSLPLLNKAPKSKISPLWEGLLSVSKDSFNNYCKQQTLFWSLLDLITQEHTSYPGKMEIIIEEITNHIVDPHMEPLTVSELAKKANMTPASFSRAFKRHTGSSPKEFINSCRIKKAKELMREKKDITLKEVADLAGFQDEFYFSKLFKKKEGVAPSIFKKELP</sequence>
<dbReference type="PANTHER" id="PTHR43280">
    <property type="entry name" value="ARAC-FAMILY TRANSCRIPTIONAL REGULATOR"/>
    <property type="match status" value="1"/>
</dbReference>
<dbReference type="AlphaFoldDB" id="A0AAJ2NRG2"/>
<dbReference type="InterPro" id="IPR018062">
    <property type="entry name" value="HTH_AraC-typ_CS"/>
</dbReference>
<feature type="domain" description="HTH araC/xylS-type" evidence="4">
    <location>
        <begin position="154"/>
        <end position="253"/>
    </location>
</feature>
<evidence type="ECO:0000256" key="1">
    <source>
        <dbReference type="ARBA" id="ARBA00023015"/>
    </source>
</evidence>
<evidence type="ECO:0000259" key="4">
    <source>
        <dbReference type="PROSITE" id="PS01124"/>
    </source>
</evidence>
<dbReference type="SMART" id="SM00342">
    <property type="entry name" value="HTH_ARAC"/>
    <property type="match status" value="1"/>
</dbReference>
<dbReference type="InterPro" id="IPR018060">
    <property type="entry name" value="HTH_AraC"/>
</dbReference>
<evidence type="ECO:0000313" key="6">
    <source>
        <dbReference type="Proteomes" id="UP001285636"/>
    </source>
</evidence>
<accession>A0AAJ2NRG2</accession>
<dbReference type="Gene3D" id="1.10.10.60">
    <property type="entry name" value="Homeodomain-like"/>
    <property type="match status" value="2"/>
</dbReference>
<organism evidence="5 6">
    <name type="scientific">Alkalihalophilus pseudofirmus</name>
    <name type="common">Bacillus pseudofirmus</name>
    <dbReference type="NCBI Taxonomy" id="79885"/>
    <lineage>
        <taxon>Bacteria</taxon>
        <taxon>Bacillati</taxon>
        <taxon>Bacillota</taxon>
        <taxon>Bacilli</taxon>
        <taxon>Bacillales</taxon>
        <taxon>Bacillaceae</taxon>
        <taxon>Alkalihalophilus</taxon>
    </lineage>
</organism>
<dbReference type="PROSITE" id="PS00041">
    <property type="entry name" value="HTH_ARAC_FAMILY_1"/>
    <property type="match status" value="1"/>
</dbReference>
<evidence type="ECO:0000256" key="3">
    <source>
        <dbReference type="ARBA" id="ARBA00023163"/>
    </source>
</evidence>
<protein>
    <submittedName>
        <fullName evidence="5">Helix-turn-helix transcriptional regulator</fullName>
    </submittedName>
</protein>
<keyword evidence="2" id="KW-0238">DNA-binding</keyword>
<evidence type="ECO:0000313" key="5">
    <source>
        <dbReference type="EMBL" id="MDV2887064.1"/>
    </source>
</evidence>
<keyword evidence="3" id="KW-0804">Transcription</keyword>
<reference evidence="5" key="1">
    <citation type="submission" date="2023-10" db="EMBL/GenBank/DDBJ databases">
        <title>Screening of Alkalihalophilus pseudofirmusBZ-TG-HK211 and Its Alleviation of Salt Stress on Rapeseed Growth.</title>
        <authorList>
            <person name="Zhao B."/>
            <person name="Guo T."/>
        </authorList>
    </citation>
    <scope>NUCLEOTIDE SEQUENCE</scope>
    <source>
        <strain evidence="5">BZ-TG-HK211</strain>
    </source>
</reference>
<dbReference type="InterPro" id="IPR009057">
    <property type="entry name" value="Homeodomain-like_sf"/>
</dbReference>